<evidence type="ECO:0000256" key="2">
    <source>
        <dbReference type="ARBA" id="ARBA00009154"/>
    </source>
</evidence>
<dbReference type="Pfam" id="PF04000">
    <property type="entry name" value="Sas10_Utp3"/>
    <property type="match status" value="1"/>
</dbReference>
<dbReference type="PANTHER" id="PTHR15341">
    <property type="entry name" value="SUN-COR STEROID HORMONE RECEPTOR CO-REPRESSOR"/>
    <property type="match status" value="1"/>
</dbReference>
<name>A0AAD7LXR4_QUISA</name>
<sequence>MAASLVTDEISRELKEKAGVVPESVTDSVNQTLANTEEVQTHLLHFLSLSNPEVLAQLSPLQRAQSLLLLAKTISTLYTLKLRCTGVNPADHPVKSELGRLSLYQDKLERFLSLSREPLRPSTTLNYQAATRFIEHSLPDLTPEQRQNMRDISRGEGPKMKYLETVGQKRKYQSSERQSVQSAADEFLKKAARELLGNNGGMKGPLIVEISDDDEQPEQ</sequence>
<evidence type="ECO:0000313" key="9">
    <source>
        <dbReference type="Proteomes" id="UP001163823"/>
    </source>
</evidence>
<dbReference type="GO" id="GO:0003677">
    <property type="term" value="F:DNA binding"/>
    <property type="evidence" value="ECO:0007669"/>
    <property type="project" value="UniProtKB-KW"/>
</dbReference>
<evidence type="ECO:0000256" key="6">
    <source>
        <dbReference type="RuleBase" id="RU368003"/>
    </source>
</evidence>
<evidence type="ECO:0000256" key="1">
    <source>
        <dbReference type="ARBA" id="ARBA00004123"/>
    </source>
</evidence>
<comment type="similarity">
    <text evidence="2 6">Belongs to the C1D family.</text>
</comment>
<dbReference type="EMBL" id="JARAOO010000006">
    <property type="protein sequence ID" value="KAJ7966276.1"/>
    <property type="molecule type" value="Genomic_DNA"/>
</dbReference>
<protein>
    <recommendedName>
        <fullName evidence="6">Nuclear nucleic acid-binding protein C1D</fullName>
    </recommendedName>
</protein>
<keyword evidence="6" id="KW-0238">DNA-binding</keyword>
<dbReference type="GO" id="GO:0000178">
    <property type="term" value="C:exosome (RNase complex)"/>
    <property type="evidence" value="ECO:0007669"/>
    <property type="project" value="TreeGrafter"/>
</dbReference>
<proteinExistence type="inferred from homology"/>
<evidence type="ECO:0000313" key="8">
    <source>
        <dbReference type="EMBL" id="KAJ7966276.1"/>
    </source>
</evidence>
<dbReference type="InterPro" id="IPR011082">
    <property type="entry name" value="Exosome-assoc_fac/DNA_repair"/>
</dbReference>
<dbReference type="AlphaFoldDB" id="A0AAD7LXR4"/>
<comment type="caution">
    <text evidence="8">The sequence shown here is derived from an EMBL/GenBank/DDBJ whole genome shotgun (WGS) entry which is preliminary data.</text>
</comment>
<evidence type="ECO:0000256" key="3">
    <source>
        <dbReference type="ARBA" id="ARBA00022552"/>
    </source>
</evidence>
<dbReference type="GO" id="GO:0010468">
    <property type="term" value="P:regulation of gene expression"/>
    <property type="evidence" value="ECO:0007669"/>
    <property type="project" value="TreeGrafter"/>
</dbReference>
<dbReference type="PANTHER" id="PTHR15341:SF3">
    <property type="entry name" value="NUCLEAR NUCLEIC ACID-BINDING PROTEIN C1D"/>
    <property type="match status" value="1"/>
</dbReference>
<keyword evidence="5 6" id="KW-0539">Nucleus</keyword>
<feature type="region of interest" description="Disordered" evidence="7">
    <location>
        <begin position="198"/>
        <end position="219"/>
    </location>
</feature>
<comment type="function">
    <text evidence="6">Plays a role in the recruitment of the exosome to pre-rRNA to mediate the 3'-5' end processing of the 5.8S rRNA.</text>
</comment>
<dbReference type="InterPro" id="IPR007146">
    <property type="entry name" value="Sas10/Utp3/C1D"/>
</dbReference>
<keyword evidence="4 6" id="KW-0694">RNA-binding</keyword>
<evidence type="ECO:0000256" key="7">
    <source>
        <dbReference type="SAM" id="MobiDB-lite"/>
    </source>
</evidence>
<reference evidence="8" key="1">
    <citation type="journal article" date="2023" name="Science">
        <title>Elucidation of the pathway for biosynthesis of saponin adjuvants from the soapbark tree.</title>
        <authorList>
            <person name="Reed J."/>
            <person name="Orme A."/>
            <person name="El-Demerdash A."/>
            <person name="Owen C."/>
            <person name="Martin L.B.B."/>
            <person name="Misra R.C."/>
            <person name="Kikuchi S."/>
            <person name="Rejzek M."/>
            <person name="Martin A.C."/>
            <person name="Harkess A."/>
            <person name="Leebens-Mack J."/>
            <person name="Louveau T."/>
            <person name="Stephenson M.J."/>
            <person name="Osbourn A."/>
        </authorList>
    </citation>
    <scope>NUCLEOTIDE SEQUENCE</scope>
    <source>
        <strain evidence="8">S10</strain>
    </source>
</reference>
<dbReference type="GO" id="GO:0003723">
    <property type="term" value="F:RNA binding"/>
    <property type="evidence" value="ECO:0007669"/>
    <property type="project" value="UniProtKB-UniRule"/>
</dbReference>
<evidence type="ECO:0000256" key="5">
    <source>
        <dbReference type="ARBA" id="ARBA00023242"/>
    </source>
</evidence>
<feature type="compositionally biased region" description="Acidic residues" evidence="7">
    <location>
        <begin position="210"/>
        <end position="219"/>
    </location>
</feature>
<dbReference type="GO" id="GO:0005730">
    <property type="term" value="C:nucleolus"/>
    <property type="evidence" value="ECO:0007669"/>
    <property type="project" value="UniProtKB-SubCell"/>
</dbReference>
<dbReference type="KEGG" id="qsa:O6P43_015773"/>
<keyword evidence="6" id="KW-0963">Cytoplasm</keyword>
<dbReference type="Proteomes" id="UP001163823">
    <property type="component" value="Chromosome 6"/>
</dbReference>
<keyword evidence="3 6" id="KW-0698">rRNA processing</keyword>
<accession>A0AAD7LXR4</accession>
<comment type="subunit">
    <text evidence="6">Monomer and homodimer.</text>
</comment>
<dbReference type="GO" id="GO:0005737">
    <property type="term" value="C:cytoplasm"/>
    <property type="evidence" value="ECO:0007669"/>
    <property type="project" value="UniProtKB-SubCell"/>
</dbReference>
<evidence type="ECO:0000256" key="4">
    <source>
        <dbReference type="ARBA" id="ARBA00022884"/>
    </source>
</evidence>
<dbReference type="GO" id="GO:0000460">
    <property type="term" value="P:maturation of 5.8S rRNA"/>
    <property type="evidence" value="ECO:0007669"/>
    <property type="project" value="TreeGrafter"/>
</dbReference>
<keyword evidence="9" id="KW-1185">Reference proteome</keyword>
<organism evidence="8 9">
    <name type="scientific">Quillaja saponaria</name>
    <name type="common">Soap bark tree</name>
    <dbReference type="NCBI Taxonomy" id="32244"/>
    <lineage>
        <taxon>Eukaryota</taxon>
        <taxon>Viridiplantae</taxon>
        <taxon>Streptophyta</taxon>
        <taxon>Embryophyta</taxon>
        <taxon>Tracheophyta</taxon>
        <taxon>Spermatophyta</taxon>
        <taxon>Magnoliopsida</taxon>
        <taxon>eudicotyledons</taxon>
        <taxon>Gunneridae</taxon>
        <taxon>Pentapetalae</taxon>
        <taxon>rosids</taxon>
        <taxon>fabids</taxon>
        <taxon>Fabales</taxon>
        <taxon>Quillajaceae</taxon>
        <taxon>Quillaja</taxon>
    </lineage>
</organism>
<comment type="subcellular location">
    <subcellularLocation>
        <location evidence="6">Cytoplasm</location>
    </subcellularLocation>
    <subcellularLocation>
        <location evidence="6">Nucleus</location>
        <location evidence="6">Nucleolus</location>
    </subcellularLocation>
    <subcellularLocation>
        <location evidence="1 6">Nucleus</location>
    </subcellularLocation>
</comment>
<gene>
    <name evidence="8" type="ORF">O6P43_015773</name>
</gene>